<dbReference type="PANTHER" id="PTHR12741">
    <property type="entry name" value="LYST-INTERACTING PROTEIN LIP5 DOPAMINE RESPONSIVE PROTEIN DRG-1"/>
    <property type="match status" value="1"/>
</dbReference>
<organism evidence="2 3">
    <name type="scientific">Coptis chinensis</name>
    <dbReference type="NCBI Taxonomy" id="261450"/>
    <lineage>
        <taxon>Eukaryota</taxon>
        <taxon>Viridiplantae</taxon>
        <taxon>Streptophyta</taxon>
        <taxon>Embryophyta</taxon>
        <taxon>Tracheophyta</taxon>
        <taxon>Spermatophyta</taxon>
        <taxon>Magnoliopsida</taxon>
        <taxon>Ranunculales</taxon>
        <taxon>Ranunculaceae</taxon>
        <taxon>Coptidoideae</taxon>
        <taxon>Coptis</taxon>
    </lineage>
</organism>
<protein>
    <submittedName>
        <fullName evidence="2">Uncharacterized protein</fullName>
    </submittedName>
</protein>
<feature type="transmembrane region" description="Helical" evidence="1">
    <location>
        <begin position="86"/>
        <end position="107"/>
    </location>
</feature>
<name>A0A835HFE7_9MAGN</name>
<accession>A0A835HFE7</accession>
<keyword evidence="3" id="KW-1185">Reference proteome</keyword>
<dbReference type="GO" id="GO:0046527">
    <property type="term" value="F:glucosyltransferase activity"/>
    <property type="evidence" value="ECO:0007669"/>
    <property type="project" value="TreeGrafter"/>
</dbReference>
<evidence type="ECO:0000256" key="1">
    <source>
        <dbReference type="SAM" id="Phobius"/>
    </source>
</evidence>
<evidence type="ECO:0000313" key="3">
    <source>
        <dbReference type="Proteomes" id="UP000631114"/>
    </source>
</evidence>
<gene>
    <name evidence="2" type="ORF">IFM89_015967</name>
</gene>
<keyword evidence="1" id="KW-0472">Membrane</keyword>
<dbReference type="AlphaFoldDB" id="A0A835HFE7"/>
<evidence type="ECO:0000313" key="2">
    <source>
        <dbReference type="EMBL" id="KAF9597138.1"/>
    </source>
</evidence>
<dbReference type="EMBL" id="JADFTS010000007">
    <property type="protein sequence ID" value="KAF9597138.1"/>
    <property type="molecule type" value="Genomic_DNA"/>
</dbReference>
<dbReference type="Proteomes" id="UP000631114">
    <property type="component" value="Unassembled WGS sequence"/>
</dbReference>
<dbReference type="OrthoDB" id="1880850at2759"/>
<feature type="transmembrane region" description="Helical" evidence="1">
    <location>
        <begin position="119"/>
        <end position="138"/>
    </location>
</feature>
<keyword evidence="1" id="KW-0812">Transmembrane</keyword>
<proteinExistence type="predicted"/>
<feature type="transmembrane region" description="Helical" evidence="1">
    <location>
        <begin position="43"/>
        <end position="65"/>
    </location>
</feature>
<reference evidence="2 3" key="1">
    <citation type="submission" date="2020-10" db="EMBL/GenBank/DDBJ databases">
        <title>The Coptis chinensis genome and diversification of protoberbering-type alkaloids.</title>
        <authorList>
            <person name="Wang B."/>
            <person name="Shu S."/>
            <person name="Song C."/>
            <person name="Liu Y."/>
        </authorList>
    </citation>
    <scope>NUCLEOTIDE SEQUENCE [LARGE SCALE GENOMIC DNA]</scope>
    <source>
        <strain evidence="2">HL-2020</strain>
        <tissue evidence="2">Leaf</tissue>
    </source>
</reference>
<feature type="transmembrane region" description="Helical" evidence="1">
    <location>
        <begin position="16"/>
        <end position="37"/>
    </location>
</feature>
<comment type="caution">
    <text evidence="2">The sequence shown here is derived from an EMBL/GenBank/DDBJ whole genome shotgun (WGS) entry which is preliminary data.</text>
</comment>
<dbReference type="PANTHER" id="PTHR12741:SF106">
    <property type="entry name" value="CALLOSE SYNTHASE 5"/>
    <property type="match status" value="1"/>
</dbReference>
<dbReference type="GO" id="GO:0005886">
    <property type="term" value="C:plasma membrane"/>
    <property type="evidence" value="ECO:0007669"/>
    <property type="project" value="TreeGrafter"/>
</dbReference>
<sequence>MVRKRFPANFQRMLRLIKLFVFVGIISFLGILFAFHHLTVGGILVRLLAFMPTGWALLQARVILLQRGFQCLARLLENVVRGFCKEWIVCVVKLISQVLYGITFGLWGSVKSLSRGSEYIMGLLIFTPIATLTWFPFVSDFQTRLLFNQAFSRGLQISRILSGGKKQR</sequence>
<keyword evidence="1" id="KW-1133">Transmembrane helix</keyword>